<keyword evidence="1" id="KW-0732">Signal</keyword>
<name>A0A379T2P8_SALER</name>
<feature type="chain" id="PRO_5016573729" description="Fimbrial protein" evidence="1">
    <location>
        <begin position="23"/>
        <end position="47"/>
    </location>
</feature>
<reference evidence="2 3" key="1">
    <citation type="submission" date="2018-06" db="EMBL/GenBank/DDBJ databases">
        <authorList>
            <consortium name="Pathogen Informatics"/>
            <person name="Doyle S."/>
        </authorList>
    </citation>
    <scope>NUCLEOTIDE SEQUENCE [LARGE SCALE GENOMIC DNA]</scope>
    <source>
        <strain evidence="2 3">NCTC8297</strain>
    </source>
</reference>
<evidence type="ECO:0000256" key="1">
    <source>
        <dbReference type="SAM" id="SignalP"/>
    </source>
</evidence>
<evidence type="ECO:0000313" key="3">
    <source>
        <dbReference type="Proteomes" id="UP000254741"/>
    </source>
</evidence>
<dbReference type="Proteomes" id="UP000254741">
    <property type="component" value="Unassembled WGS sequence"/>
</dbReference>
<protein>
    <recommendedName>
        <fullName evidence="4">Fimbrial protein</fullName>
    </recommendedName>
</protein>
<dbReference type="EMBL" id="UGXG01000001">
    <property type="protein sequence ID" value="SUG44957.1"/>
    <property type="molecule type" value="Genomic_DNA"/>
</dbReference>
<dbReference type="AlphaFoldDB" id="A0A379T2P8"/>
<feature type="signal peptide" evidence="1">
    <location>
        <begin position="1"/>
        <end position="22"/>
    </location>
</feature>
<organism evidence="2 3">
    <name type="scientific">Salmonella enterica subsp. arizonae</name>
    <dbReference type="NCBI Taxonomy" id="59203"/>
    <lineage>
        <taxon>Bacteria</taxon>
        <taxon>Pseudomonadati</taxon>
        <taxon>Pseudomonadota</taxon>
        <taxon>Gammaproteobacteria</taxon>
        <taxon>Enterobacterales</taxon>
        <taxon>Enterobacteriaceae</taxon>
        <taxon>Salmonella</taxon>
    </lineage>
</organism>
<gene>
    <name evidence="2" type="ORF">NCTC8297_00113</name>
</gene>
<evidence type="ECO:0000313" key="2">
    <source>
        <dbReference type="EMBL" id="SUG44957.1"/>
    </source>
</evidence>
<sequence length="47" mass="4747">MSLKTKLSLAAICLMASGVVAAATPVGNGTLTINGTIKRINLYGSPQ</sequence>
<proteinExistence type="predicted"/>
<accession>A0A379T2P8</accession>
<evidence type="ECO:0008006" key="4">
    <source>
        <dbReference type="Google" id="ProtNLM"/>
    </source>
</evidence>